<accession>A0A1F4XCE5</accession>
<dbReference type="EMBL" id="MEWJ01000051">
    <property type="protein sequence ID" value="OGC79355.1"/>
    <property type="molecule type" value="Genomic_DNA"/>
</dbReference>
<dbReference type="Proteomes" id="UP000177845">
    <property type="component" value="Unassembled WGS sequence"/>
</dbReference>
<evidence type="ECO:0000313" key="2">
    <source>
        <dbReference type="Proteomes" id="UP000177845"/>
    </source>
</evidence>
<evidence type="ECO:0000313" key="1">
    <source>
        <dbReference type="EMBL" id="OGC79355.1"/>
    </source>
</evidence>
<sequence length="84" mass="9496">MKKVKLIGGVCLLTIALASFLIINNPGYHLVHCSCSFEFLVGRNRIDCAVICNSDEITPLTKRQELINRLLFTKMIAKLYIVEK</sequence>
<reference evidence="1 2" key="1">
    <citation type="journal article" date="2016" name="Nat. Commun.">
        <title>Thousands of microbial genomes shed light on interconnected biogeochemical processes in an aquifer system.</title>
        <authorList>
            <person name="Anantharaman K."/>
            <person name="Brown C.T."/>
            <person name="Hug L.A."/>
            <person name="Sharon I."/>
            <person name="Castelle C.J."/>
            <person name="Probst A.J."/>
            <person name="Thomas B.C."/>
            <person name="Singh A."/>
            <person name="Wilkins M.J."/>
            <person name="Karaoz U."/>
            <person name="Brodie E.L."/>
            <person name="Williams K.H."/>
            <person name="Hubbard S.S."/>
            <person name="Banfield J.F."/>
        </authorList>
    </citation>
    <scope>NUCLEOTIDE SEQUENCE [LARGE SCALE GENOMIC DNA]</scope>
</reference>
<dbReference type="AlphaFoldDB" id="A0A1F4XCE5"/>
<comment type="caution">
    <text evidence="1">The sequence shown here is derived from an EMBL/GenBank/DDBJ whole genome shotgun (WGS) entry which is preliminary data.</text>
</comment>
<name>A0A1F4XCE5_UNCKA</name>
<protein>
    <submittedName>
        <fullName evidence="1">Uncharacterized protein</fullName>
    </submittedName>
</protein>
<organism evidence="1 2">
    <name type="scientific">candidate division WWE3 bacterium RIFOXYD1_FULL_43_17</name>
    <dbReference type="NCBI Taxonomy" id="1802652"/>
    <lineage>
        <taxon>Bacteria</taxon>
        <taxon>Katanobacteria</taxon>
    </lineage>
</organism>
<gene>
    <name evidence="1" type="ORF">A3K01_03760</name>
</gene>
<proteinExistence type="predicted"/>